<dbReference type="InterPro" id="IPR001128">
    <property type="entry name" value="Cyt_P450"/>
</dbReference>
<dbReference type="PANTHER" id="PTHR24305:SF226">
    <property type="entry name" value="CYTOCHROME P450 MONOOXYGENASE"/>
    <property type="match status" value="1"/>
</dbReference>
<dbReference type="PANTHER" id="PTHR24305">
    <property type="entry name" value="CYTOCHROME P450"/>
    <property type="match status" value="1"/>
</dbReference>
<dbReference type="SUPFAM" id="SSF48264">
    <property type="entry name" value="Cytochrome P450"/>
    <property type="match status" value="1"/>
</dbReference>
<evidence type="ECO:0000313" key="3">
    <source>
        <dbReference type="Proteomes" id="UP000469558"/>
    </source>
</evidence>
<gene>
    <name evidence="2" type="primary">apf7_12</name>
    <name evidence="2" type="ORF">LSUE1_G007598</name>
</gene>
<dbReference type="InterPro" id="IPR036396">
    <property type="entry name" value="Cyt_P450_sf"/>
</dbReference>
<dbReference type="GO" id="GO:0005506">
    <property type="term" value="F:iron ion binding"/>
    <property type="evidence" value="ECO:0007669"/>
    <property type="project" value="InterPro"/>
</dbReference>
<dbReference type="OrthoDB" id="1470350at2759"/>
<dbReference type="EMBL" id="QGMK01001510">
    <property type="protein sequence ID" value="TVY67549.1"/>
    <property type="molecule type" value="Genomic_DNA"/>
</dbReference>
<evidence type="ECO:0000256" key="1">
    <source>
        <dbReference type="PIRSR" id="PIRSR602401-1"/>
    </source>
</evidence>
<keyword evidence="1" id="KW-0408">Iron</keyword>
<reference evidence="2 3" key="1">
    <citation type="submission" date="2018-05" db="EMBL/GenBank/DDBJ databases">
        <title>Genome sequencing and assembly of the regulated plant pathogen Lachnellula willkommii and related sister species for the development of diagnostic species identification markers.</title>
        <authorList>
            <person name="Giroux E."/>
            <person name="Bilodeau G."/>
        </authorList>
    </citation>
    <scope>NUCLEOTIDE SEQUENCE [LARGE SCALE GENOMIC DNA]</scope>
    <source>
        <strain evidence="2 3">CBS 268.59</strain>
    </source>
</reference>
<sequence length="533" mass="60078">MDSSLFVFLVLSSSILCYIIASAFYNHYFHPLSKHPGPLLCSVSTLPNFYHTIKGDRHLWIWSCHQEYGNIIRFVPNGILLNTPTAYRSIYNSKANVQKPNTYVAASRDSKHTSTMNTIHPATHSRKRRVLNSVFFDKAVRSAEAFIVEHVDRWCEILLDGSSDGWTTPKNFATPSSYLAFDIMGTLSFGKSFDLKEPNDSPFRAMLDIIPGFMAFFHALAQSPVLDIWVWLKPRGLDTVLEYLSPPAVKKIYDFNDTNIKTRIALLQKQKDSGAEAPEKQRDMLYYLFEAKDLETGEPAYSDRELYAEVELLVLAGSDTVAMTLASFIFHVLHNPRVYDKVTEEIRNTFKSMDDIRGGPALASCQYFRACVDETLRMTPVVPSELPREVLAGGCTIDGHHFEKGTKLGTSHWTLMHNEAFFDDAWDFRPERWIVDEGNSSDKVALARSAFFPFSYGPASCVGQKLAMQEILIAIGRVLYRMDLRLAPGSCLGVGNPNLYPAAKGNVVYHARDVYLSQVDGPSVQFKKKDEAE</sequence>
<comment type="cofactor">
    <cofactor evidence="1">
        <name>heme</name>
        <dbReference type="ChEBI" id="CHEBI:30413"/>
    </cofactor>
</comment>
<protein>
    <submittedName>
        <fullName evidence="2">Cytochrome P450 monooxygenase apf7</fullName>
    </submittedName>
</protein>
<feature type="binding site" description="axial binding residue" evidence="1">
    <location>
        <position position="461"/>
    </location>
    <ligand>
        <name>heme</name>
        <dbReference type="ChEBI" id="CHEBI:30413"/>
    </ligand>
    <ligandPart>
        <name>Fe</name>
        <dbReference type="ChEBI" id="CHEBI:18248"/>
    </ligandPart>
</feature>
<name>A0A8T9BWQ1_9HELO</name>
<keyword evidence="1" id="KW-0479">Metal-binding</keyword>
<dbReference type="PRINTS" id="PR00463">
    <property type="entry name" value="EP450I"/>
</dbReference>
<keyword evidence="2" id="KW-0503">Monooxygenase</keyword>
<dbReference type="InterPro" id="IPR050121">
    <property type="entry name" value="Cytochrome_P450_monoxygenase"/>
</dbReference>
<keyword evidence="2" id="KW-0560">Oxidoreductase</keyword>
<dbReference type="GO" id="GO:0016705">
    <property type="term" value="F:oxidoreductase activity, acting on paired donors, with incorporation or reduction of molecular oxygen"/>
    <property type="evidence" value="ECO:0007669"/>
    <property type="project" value="InterPro"/>
</dbReference>
<dbReference type="PRINTS" id="PR00385">
    <property type="entry name" value="P450"/>
</dbReference>
<proteinExistence type="predicted"/>
<dbReference type="Pfam" id="PF00067">
    <property type="entry name" value="p450"/>
    <property type="match status" value="1"/>
</dbReference>
<dbReference type="AlphaFoldDB" id="A0A8T9BWQ1"/>
<dbReference type="Proteomes" id="UP000469558">
    <property type="component" value="Unassembled WGS sequence"/>
</dbReference>
<dbReference type="Gene3D" id="1.10.630.10">
    <property type="entry name" value="Cytochrome P450"/>
    <property type="match status" value="1"/>
</dbReference>
<keyword evidence="3" id="KW-1185">Reference proteome</keyword>
<comment type="caution">
    <text evidence="2">The sequence shown here is derived from an EMBL/GenBank/DDBJ whole genome shotgun (WGS) entry which is preliminary data.</text>
</comment>
<accession>A0A8T9BWQ1</accession>
<dbReference type="InterPro" id="IPR002401">
    <property type="entry name" value="Cyt_P450_E_grp-I"/>
</dbReference>
<evidence type="ECO:0000313" key="2">
    <source>
        <dbReference type="EMBL" id="TVY67549.1"/>
    </source>
</evidence>
<keyword evidence="1" id="KW-0349">Heme</keyword>
<dbReference type="GO" id="GO:0020037">
    <property type="term" value="F:heme binding"/>
    <property type="evidence" value="ECO:0007669"/>
    <property type="project" value="InterPro"/>
</dbReference>
<dbReference type="GO" id="GO:0004497">
    <property type="term" value="F:monooxygenase activity"/>
    <property type="evidence" value="ECO:0007669"/>
    <property type="project" value="UniProtKB-KW"/>
</dbReference>
<organism evidence="2 3">
    <name type="scientific">Lachnellula suecica</name>
    <dbReference type="NCBI Taxonomy" id="602035"/>
    <lineage>
        <taxon>Eukaryota</taxon>
        <taxon>Fungi</taxon>
        <taxon>Dikarya</taxon>
        <taxon>Ascomycota</taxon>
        <taxon>Pezizomycotina</taxon>
        <taxon>Leotiomycetes</taxon>
        <taxon>Helotiales</taxon>
        <taxon>Lachnaceae</taxon>
        <taxon>Lachnellula</taxon>
    </lineage>
</organism>
<dbReference type="CDD" id="cd11061">
    <property type="entry name" value="CYP67-like"/>
    <property type="match status" value="1"/>
</dbReference>